<name>A0ABT4ATF6_9ACTN</name>
<keyword evidence="3" id="KW-1185">Reference proteome</keyword>
<feature type="transmembrane region" description="Helical" evidence="1">
    <location>
        <begin position="269"/>
        <end position="287"/>
    </location>
</feature>
<evidence type="ECO:0008006" key="4">
    <source>
        <dbReference type="Google" id="ProtNLM"/>
    </source>
</evidence>
<dbReference type="Proteomes" id="UP001151002">
    <property type="component" value="Unassembled WGS sequence"/>
</dbReference>
<keyword evidence="1" id="KW-1133">Transmembrane helix</keyword>
<sequence length="782" mass="84356">MTAVLEAAEAAPATTIPRPSAVPRRPSTVYRRLRTPLAILPWFFPAVTLVVTLLDTGVSGRDIAMYAFYFTVDVVLPGTLVFRALRGSRGNVPEDVGLGAATGLLIMLGSWALSAALDKFVLLPWWPALIVVPFLAVPRLHRYWRVSRPRPLPLRWSWLVAAGLVLLVLSEFPGWTNTPLPPAGGIIYQDLYYHLALIHEMMRPMPFQVPQMSGTPLHYHYLSDADIAAASMITKIDPAVVLMRLWIVPVAGTAVVVMAALVRSLSGKWWAGALGGTASILGLPLLLGTAYTPLGGSPVNAESPSQTYVLPLQALMVVLTVDVLRGRPLRWGWALIFPLALACAGAKSSALPPFIAGLLAATVVVLIGYRRRLLPVLTLFALTVAGVGLGFRLFAGGGAGTLGFQPLSVLYWMAPYRDTIGHEDVIDGSRFLLYGVETTGTAGRLFIAGLLIWWLAMQSPRMLALLGIVTGTTKREPSIWLLAGMTAAGFGATFLLWHPSASQVYFYTGAAPFGTVAVAWVMADLARGWKAVFAGALAGGTWALLAPQMYAPRMDRVVNWIFVLAEPLIRTTIIAVGLAAIGLILHKVIKGRTPWRAVLPALLAAVLAAGLVGGAKRQIEDVDTTLAAVPTGLRDPGKLVLSGEMAAAQWLDQNAGRDDVVATNVHCIPIDWTQSCDSRAFWVAGLAGRRTVIESWGYTDEAVAADGVNGERYFKQPAPDTMRYLLNQRVFAHGQPEDVAELKRLYNVKWLFADDRAGRSANLTEVATLRYSSGPVSVYELP</sequence>
<accession>A0ABT4ATF6</accession>
<dbReference type="EMBL" id="JAPNTZ010000002">
    <property type="protein sequence ID" value="MCY1137523.1"/>
    <property type="molecule type" value="Genomic_DNA"/>
</dbReference>
<protein>
    <recommendedName>
        <fullName evidence="4">Transmembrane protein</fullName>
    </recommendedName>
</protein>
<feature type="transmembrane region" description="Helical" evidence="1">
    <location>
        <begin position="241"/>
        <end position="262"/>
    </location>
</feature>
<feature type="transmembrane region" description="Helical" evidence="1">
    <location>
        <begin position="597"/>
        <end position="615"/>
    </location>
</feature>
<feature type="transmembrane region" description="Helical" evidence="1">
    <location>
        <begin position="123"/>
        <end position="140"/>
    </location>
</feature>
<evidence type="ECO:0000313" key="3">
    <source>
        <dbReference type="Proteomes" id="UP001151002"/>
    </source>
</evidence>
<feature type="transmembrane region" description="Helical" evidence="1">
    <location>
        <begin position="504"/>
        <end position="525"/>
    </location>
</feature>
<feature type="transmembrane region" description="Helical" evidence="1">
    <location>
        <begin position="431"/>
        <end position="457"/>
    </location>
</feature>
<evidence type="ECO:0000256" key="1">
    <source>
        <dbReference type="SAM" id="Phobius"/>
    </source>
</evidence>
<keyword evidence="1" id="KW-0812">Transmembrane</keyword>
<feature type="transmembrane region" description="Helical" evidence="1">
    <location>
        <begin position="152"/>
        <end position="170"/>
    </location>
</feature>
<organism evidence="2 3">
    <name type="scientific">Paractinoplanes pyxinae</name>
    <dbReference type="NCBI Taxonomy" id="2997416"/>
    <lineage>
        <taxon>Bacteria</taxon>
        <taxon>Bacillati</taxon>
        <taxon>Actinomycetota</taxon>
        <taxon>Actinomycetes</taxon>
        <taxon>Micromonosporales</taxon>
        <taxon>Micromonosporaceae</taxon>
        <taxon>Paractinoplanes</taxon>
    </lineage>
</organism>
<dbReference type="RefSeq" id="WP_267561469.1">
    <property type="nucleotide sequence ID" value="NZ_JAPNTZ010000002.1"/>
</dbReference>
<feature type="transmembrane region" description="Helical" evidence="1">
    <location>
        <begin position="478"/>
        <end position="498"/>
    </location>
</feature>
<feature type="transmembrane region" description="Helical" evidence="1">
    <location>
        <begin position="557"/>
        <end position="585"/>
    </location>
</feature>
<feature type="transmembrane region" description="Helical" evidence="1">
    <location>
        <begin position="532"/>
        <end position="551"/>
    </location>
</feature>
<feature type="transmembrane region" description="Helical" evidence="1">
    <location>
        <begin position="97"/>
        <end position="117"/>
    </location>
</feature>
<proteinExistence type="predicted"/>
<evidence type="ECO:0000313" key="2">
    <source>
        <dbReference type="EMBL" id="MCY1137523.1"/>
    </source>
</evidence>
<feature type="transmembrane region" description="Helical" evidence="1">
    <location>
        <begin position="353"/>
        <end position="369"/>
    </location>
</feature>
<feature type="transmembrane region" description="Helical" evidence="1">
    <location>
        <begin position="66"/>
        <end position="85"/>
    </location>
</feature>
<feature type="transmembrane region" description="Helical" evidence="1">
    <location>
        <begin position="33"/>
        <end position="54"/>
    </location>
</feature>
<reference evidence="2" key="1">
    <citation type="submission" date="2022-11" db="EMBL/GenBank/DDBJ databases">
        <authorList>
            <person name="Somphong A."/>
            <person name="Phongsopitanun W."/>
        </authorList>
    </citation>
    <scope>NUCLEOTIDE SEQUENCE</scope>
    <source>
        <strain evidence="2">Pm04-4</strain>
    </source>
</reference>
<gene>
    <name evidence="2" type="ORF">OWR29_05885</name>
</gene>
<feature type="transmembrane region" description="Helical" evidence="1">
    <location>
        <begin position="376"/>
        <end position="395"/>
    </location>
</feature>
<keyword evidence="1" id="KW-0472">Membrane</keyword>
<comment type="caution">
    <text evidence="2">The sequence shown here is derived from an EMBL/GenBank/DDBJ whole genome shotgun (WGS) entry which is preliminary data.</text>
</comment>